<organism evidence="1 2">
    <name type="scientific">Candidatus Egerieicola faecale</name>
    <dbReference type="NCBI Taxonomy" id="2840774"/>
    <lineage>
        <taxon>Bacteria</taxon>
        <taxon>Bacillati</taxon>
        <taxon>Bacillota</taxon>
        <taxon>Clostridia</taxon>
        <taxon>Eubacteriales</taxon>
        <taxon>Oscillospiraceae</taxon>
        <taxon>Oscillospiraceae incertae sedis</taxon>
        <taxon>Candidatus Egerieicola</taxon>
    </lineage>
</organism>
<name>A0A9D1IRY8_9FIRM</name>
<sequence length="392" mass="44012">MNHSTFLRFLGGTVTLSVKGYGTLRLVERCRKEGLRPLLVAPGEEEVRLTIWYWQKKKFPRLAQQAGVEWQELQQKGLPALLAGYRRRYGLWLGILLSAAFLAYTQCFVWEIHLDTSDPAQQELVWEYLEEAGIGLGTPWSQVDTQGVAQQLYFANRNTSFAALNRNGCSLEVIFHTSPQTTLPQQRYQNMVAAKDGLVLRVEALSGTAAVEPGQTVRQGQVVISGVGDTDGGDVWFSSAQGMVYAQTVTQKTFSFSLTQQEVLPNAPVWQGRVLHFFHLSLPLQLSSQPMGETQSQTRYLTLFGTQLPIGIEEIQVQPVGETQTLYTQEQGQAILLAQADRYEEEELDPVEVQQRSESFSLEGDTLFLQVEWVCEEQIARSLPFDVNSSQN</sequence>
<reference evidence="1" key="2">
    <citation type="journal article" date="2021" name="PeerJ">
        <title>Extensive microbial diversity within the chicken gut microbiome revealed by metagenomics and culture.</title>
        <authorList>
            <person name="Gilroy R."/>
            <person name="Ravi A."/>
            <person name="Getino M."/>
            <person name="Pursley I."/>
            <person name="Horton D.L."/>
            <person name="Alikhan N.F."/>
            <person name="Baker D."/>
            <person name="Gharbi K."/>
            <person name="Hall N."/>
            <person name="Watson M."/>
            <person name="Adriaenssens E.M."/>
            <person name="Foster-Nyarko E."/>
            <person name="Jarju S."/>
            <person name="Secka A."/>
            <person name="Antonio M."/>
            <person name="Oren A."/>
            <person name="Chaudhuri R.R."/>
            <person name="La Ragione R."/>
            <person name="Hildebrand F."/>
            <person name="Pallen M.J."/>
        </authorList>
    </citation>
    <scope>NUCLEOTIDE SEQUENCE</scope>
    <source>
        <strain evidence="1">4509</strain>
    </source>
</reference>
<reference evidence="1" key="1">
    <citation type="submission" date="2020-10" db="EMBL/GenBank/DDBJ databases">
        <authorList>
            <person name="Gilroy R."/>
        </authorList>
    </citation>
    <scope>NUCLEOTIDE SEQUENCE</scope>
    <source>
        <strain evidence="1">4509</strain>
    </source>
</reference>
<evidence type="ECO:0000313" key="1">
    <source>
        <dbReference type="EMBL" id="HIU42015.1"/>
    </source>
</evidence>
<dbReference type="Proteomes" id="UP000824082">
    <property type="component" value="Unassembled WGS sequence"/>
</dbReference>
<protein>
    <submittedName>
        <fullName evidence="1">Sporulation protein YqfD</fullName>
    </submittedName>
</protein>
<comment type="caution">
    <text evidence="1">The sequence shown here is derived from an EMBL/GenBank/DDBJ whole genome shotgun (WGS) entry which is preliminary data.</text>
</comment>
<accession>A0A9D1IRY8</accession>
<evidence type="ECO:0000313" key="2">
    <source>
        <dbReference type="Proteomes" id="UP000824082"/>
    </source>
</evidence>
<dbReference type="AlphaFoldDB" id="A0A9D1IRY8"/>
<gene>
    <name evidence="1" type="ORF">IAD19_05625</name>
</gene>
<dbReference type="InterPro" id="IPR010690">
    <property type="entry name" value="YqfD"/>
</dbReference>
<proteinExistence type="predicted"/>
<dbReference type="Pfam" id="PF06898">
    <property type="entry name" value="YqfD"/>
    <property type="match status" value="1"/>
</dbReference>
<dbReference type="EMBL" id="DVMX01000112">
    <property type="protein sequence ID" value="HIU42015.1"/>
    <property type="molecule type" value="Genomic_DNA"/>
</dbReference>